<dbReference type="SMART" id="SM00409">
    <property type="entry name" value="IG"/>
    <property type="match status" value="1"/>
</dbReference>
<dbReference type="PANTHER" id="PTHR23279">
    <property type="entry name" value="DEFECTIVE PROBOSCIS EXTENSION RESPONSE DPR -RELATED"/>
    <property type="match status" value="1"/>
</dbReference>
<reference evidence="2 3" key="1">
    <citation type="journal article" date="2016" name="Nat. Commun.">
        <title>Extremotolerant tardigrade genome and improved radiotolerance of human cultured cells by tardigrade-unique protein.</title>
        <authorList>
            <person name="Hashimoto T."/>
            <person name="Horikawa D.D."/>
            <person name="Saito Y."/>
            <person name="Kuwahara H."/>
            <person name="Kozuka-Hata H."/>
            <person name="Shin-I T."/>
            <person name="Minakuchi Y."/>
            <person name="Ohishi K."/>
            <person name="Motoyama A."/>
            <person name="Aizu T."/>
            <person name="Enomoto A."/>
            <person name="Kondo K."/>
            <person name="Tanaka S."/>
            <person name="Hara Y."/>
            <person name="Koshikawa S."/>
            <person name="Sagara H."/>
            <person name="Miura T."/>
            <person name="Yokobori S."/>
            <person name="Miyagawa K."/>
            <person name="Suzuki Y."/>
            <person name="Kubo T."/>
            <person name="Oyama M."/>
            <person name="Kohara Y."/>
            <person name="Fujiyama A."/>
            <person name="Arakawa K."/>
            <person name="Katayama T."/>
            <person name="Toyoda A."/>
            <person name="Kunieda T."/>
        </authorList>
    </citation>
    <scope>NUCLEOTIDE SEQUENCE [LARGE SCALE GENOMIC DNA]</scope>
    <source>
        <strain evidence="2 3">YOKOZUNA-1</strain>
    </source>
</reference>
<evidence type="ECO:0000313" key="2">
    <source>
        <dbReference type="EMBL" id="GAU96813.1"/>
    </source>
</evidence>
<comment type="caution">
    <text evidence="2">The sequence shown here is derived from an EMBL/GenBank/DDBJ whole genome shotgun (WGS) entry which is preliminary data.</text>
</comment>
<accession>A0A1D1VD69</accession>
<dbReference type="AlphaFoldDB" id="A0A1D1VD69"/>
<dbReference type="InterPro" id="IPR003599">
    <property type="entry name" value="Ig_sub"/>
</dbReference>
<keyword evidence="3" id="KW-1185">Reference proteome</keyword>
<dbReference type="Pfam" id="PF07686">
    <property type="entry name" value="V-set"/>
    <property type="match status" value="1"/>
</dbReference>
<dbReference type="InterPro" id="IPR037448">
    <property type="entry name" value="Zig-8"/>
</dbReference>
<dbReference type="PROSITE" id="PS50835">
    <property type="entry name" value="IG_LIKE"/>
    <property type="match status" value="1"/>
</dbReference>
<proteinExistence type="predicted"/>
<dbReference type="Gene3D" id="2.60.40.10">
    <property type="entry name" value="Immunoglobulins"/>
    <property type="match status" value="1"/>
</dbReference>
<evidence type="ECO:0000313" key="3">
    <source>
        <dbReference type="Proteomes" id="UP000186922"/>
    </source>
</evidence>
<dbReference type="InterPro" id="IPR007110">
    <property type="entry name" value="Ig-like_dom"/>
</dbReference>
<name>A0A1D1VD69_RAMVA</name>
<protein>
    <recommendedName>
        <fullName evidence="1">Ig-like domain-containing protein</fullName>
    </recommendedName>
</protein>
<dbReference type="Proteomes" id="UP000186922">
    <property type="component" value="Unassembled WGS sequence"/>
</dbReference>
<dbReference type="SMART" id="SM00408">
    <property type="entry name" value="IGc2"/>
    <property type="match status" value="1"/>
</dbReference>
<dbReference type="EMBL" id="BDGG01000003">
    <property type="protein sequence ID" value="GAU96813.1"/>
    <property type="molecule type" value="Genomic_DNA"/>
</dbReference>
<dbReference type="InterPro" id="IPR013106">
    <property type="entry name" value="Ig_V-set"/>
</dbReference>
<evidence type="ECO:0000259" key="1">
    <source>
        <dbReference type="PROSITE" id="PS50835"/>
    </source>
</evidence>
<dbReference type="PANTHER" id="PTHR23279:SF36">
    <property type="entry name" value="DEFECTIVE PROBOSCIS EXTENSION RESPONSE 9, ISOFORM A"/>
    <property type="match status" value="1"/>
</dbReference>
<dbReference type="GO" id="GO:0050808">
    <property type="term" value="P:synapse organization"/>
    <property type="evidence" value="ECO:0007669"/>
    <property type="project" value="TreeGrafter"/>
</dbReference>
<gene>
    <name evidence="2" type="primary">RvY_08200</name>
    <name evidence="2" type="synonym">RvY_08200.1</name>
    <name evidence="2" type="ORF">RvY_08200-1</name>
</gene>
<dbReference type="InterPro" id="IPR003598">
    <property type="entry name" value="Ig_sub2"/>
</dbReference>
<sequence>MQLTSAWLRFNLLCSLLQPPFALFTGNVFLIMSALQAADQKRLTDAKEYNRRFNVASKQSIMPQDAKDNYAYDWTKYKKSTGPTFDRNEMVQNVTVEKGQTAYLPCVILNQEHFTISWLRKNRHMNIITVGEHRFIQDERYSLPHYKGPSDWTLKIANVKLADGGIYECQIGTTPKTGRNISLFIAGVGEHELALPSRYRYGFLNFTIPATRNAHVAPSKSGTMSRTSHSSTSSLLHLLCGLLIANFTYKIRLKDVSLFH</sequence>
<dbReference type="SUPFAM" id="SSF48726">
    <property type="entry name" value="Immunoglobulin"/>
    <property type="match status" value="1"/>
</dbReference>
<dbReference type="GO" id="GO:0032589">
    <property type="term" value="C:neuron projection membrane"/>
    <property type="evidence" value="ECO:0007669"/>
    <property type="project" value="TreeGrafter"/>
</dbReference>
<organism evidence="2 3">
    <name type="scientific">Ramazzottius varieornatus</name>
    <name type="common">Water bear</name>
    <name type="synonym">Tardigrade</name>
    <dbReference type="NCBI Taxonomy" id="947166"/>
    <lineage>
        <taxon>Eukaryota</taxon>
        <taxon>Metazoa</taxon>
        <taxon>Ecdysozoa</taxon>
        <taxon>Tardigrada</taxon>
        <taxon>Eutardigrada</taxon>
        <taxon>Parachela</taxon>
        <taxon>Hypsibioidea</taxon>
        <taxon>Ramazzottiidae</taxon>
        <taxon>Ramazzottius</taxon>
    </lineage>
</organism>
<feature type="domain" description="Ig-like" evidence="1">
    <location>
        <begin position="83"/>
        <end position="182"/>
    </location>
</feature>
<dbReference type="InterPro" id="IPR013783">
    <property type="entry name" value="Ig-like_fold"/>
</dbReference>
<dbReference type="STRING" id="947166.A0A1D1VD69"/>
<dbReference type="InterPro" id="IPR036179">
    <property type="entry name" value="Ig-like_dom_sf"/>
</dbReference>